<feature type="domain" description="Bacterial sugar transferase" evidence="4">
    <location>
        <begin position="48"/>
        <end position="232"/>
    </location>
</feature>
<keyword evidence="5" id="KW-0808">Transferase</keyword>
<dbReference type="STRING" id="51670.SAMN04488557_1420"/>
<protein>
    <submittedName>
        <fullName evidence="5">Putative colanic acid biosysnthesis UDP-glucose lipid carrier transferase</fullName>
    </submittedName>
</protein>
<dbReference type="Pfam" id="PF02397">
    <property type="entry name" value="Bac_transf"/>
    <property type="match status" value="1"/>
</dbReference>
<evidence type="ECO:0000313" key="6">
    <source>
        <dbReference type="Proteomes" id="UP000199423"/>
    </source>
</evidence>
<dbReference type="Proteomes" id="UP000199423">
    <property type="component" value="Unassembled WGS sequence"/>
</dbReference>
<keyword evidence="3" id="KW-0812">Transmembrane</keyword>
<evidence type="ECO:0000256" key="3">
    <source>
        <dbReference type="SAM" id="Phobius"/>
    </source>
</evidence>
<keyword evidence="3" id="KW-0472">Membrane</keyword>
<dbReference type="GO" id="GO:0000271">
    <property type="term" value="P:polysaccharide biosynthetic process"/>
    <property type="evidence" value="ECO:0007669"/>
    <property type="project" value="UniProtKB-KW"/>
</dbReference>
<proteinExistence type="inferred from homology"/>
<comment type="similarity">
    <text evidence="1">Belongs to the bacterial sugar transferase family.</text>
</comment>
<keyword evidence="6" id="KW-1185">Reference proteome</keyword>
<evidence type="ECO:0000256" key="2">
    <source>
        <dbReference type="ARBA" id="ARBA00023169"/>
    </source>
</evidence>
<keyword evidence="2" id="KW-0270">Exopolysaccharide synthesis</keyword>
<dbReference type="RefSeq" id="WP_244531111.1">
    <property type="nucleotide sequence ID" value="NZ_FPCH01000001.1"/>
</dbReference>
<dbReference type="EMBL" id="FPCH01000001">
    <property type="protein sequence ID" value="SFV30143.1"/>
    <property type="molecule type" value="Genomic_DNA"/>
</dbReference>
<evidence type="ECO:0000256" key="1">
    <source>
        <dbReference type="ARBA" id="ARBA00006464"/>
    </source>
</evidence>
<dbReference type="InterPro" id="IPR003362">
    <property type="entry name" value="Bact_transf"/>
</dbReference>
<name>A0A1I7N6D8_9HYPH</name>
<dbReference type="AlphaFoldDB" id="A0A1I7N6D8"/>
<evidence type="ECO:0000259" key="4">
    <source>
        <dbReference type="Pfam" id="PF02397"/>
    </source>
</evidence>
<keyword evidence="3" id="KW-1133">Transmembrane helix</keyword>
<evidence type="ECO:0000313" key="5">
    <source>
        <dbReference type="EMBL" id="SFV30143.1"/>
    </source>
</evidence>
<dbReference type="PANTHER" id="PTHR30576:SF21">
    <property type="entry name" value="UDP-GLUCOSE:UNDECAPRENYL-PHOSPHATE GLUCOSE-1-PHOSPHATE TRANSFERASE"/>
    <property type="match status" value="1"/>
</dbReference>
<accession>A0A1I7N6D8</accession>
<organism evidence="5 6">
    <name type="scientific">Hyphomicrobium facile</name>
    <dbReference type="NCBI Taxonomy" id="51670"/>
    <lineage>
        <taxon>Bacteria</taxon>
        <taxon>Pseudomonadati</taxon>
        <taxon>Pseudomonadota</taxon>
        <taxon>Alphaproteobacteria</taxon>
        <taxon>Hyphomicrobiales</taxon>
        <taxon>Hyphomicrobiaceae</taxon>
        <taxon>Hyphomicrobium</taxon>
    </lineage>
</organism>
<sequence length="237" mass="26544">MHFRTVSDAETILLNDQFQHRELAISAESGVQALLHARAHKANTAFLKRSLDITVSGALLAFLAPSLILIGLLIRLESDGPALFHQKRFGRNGKVFTLMKFRSMKVQESDGAFVQARSADPRVTPLGRWLRRTSIDELPQLFNVLMGDMSLVGPRPHALAMDQHYARIVPNYLDRLLVRPGLTGLAQISGLRGPTNTIEDISMRVNRDRAYVRRWSFLLDLKILARTPLALFGPNAL</sequence>
<feature type="transmembrane region" description="Helical" evidence="3">
    <location>
        <begin position="53"/>
        <end position="74"/>
    </location>
</feature>
<gene>
    <name evidence="5" type="ORF">SAMN04488557_1420</name>
</gene>
<dbReference type="GO" id="GO:0009242">
    <property type="term" value="P:colanic acid biosynthetic process"/>
    <property type="evidence" value="ECO:0007669"/>
    <property type="project" value="TreeGrafter"/>
</dbReference>
<dbReference type="GO" id="GO:0089702">
    <property type="term" value="F:undecaprenyl-phosphate glucose phosphotransferase activity"/>
    <property type="evidence" value="ECO:0007669"/>
    <property type="project" value="TreeGrafter"/>
</dbReference>
<reference evidence="6" key="1">
    <citation type="submission" date="2016-10" db="EMBL/GenBank/DDBJ databases">
        <authorList>
            <person name="Varghese N."/>
            <person name="Submissions S."/>
        </authorList>
    </citation>
    <scope>NUCLEOTIDE SEQUENCE [LARGE SCALE GENOMIC DNA]</scope>
    <source>
        <strain evidence="6">DSM 1565</strain>
    </source>
</reference>
<dbReference type="PANTHER" id="PTHR30576">
    <property type="entry name" value="COLANIC BIOSYNTHESIS UDP-GLUCOSE LIPID CARRIER TRANSFERASE"/>
    <property type="match status" value="1"/>
</dbReference>